<feature type="non-terminal residue" evidence="5">
    <location>
        <position position="201"/>
    </location>
</feature>
<evidence type="ECO:0000259" key="4">
    <source>
        <dbReference type="PROSITE" id="PS50835"/>
    </source>
</evidence>
<dbReference type="InterPro" id="IPR036179">
    <property type="entry name" value="Ig-like_dom_sf"/>
</dbReference>
<dbReference type="SUPFAM" id="SSF48726">
    <property type="entry name" value="Immunoglobulin"/>
    <property type="match status" value="2"/>
</dbReference>
<feature type="domain" description="Ig-like" evidence="4">
    <location>
        <begin position="1"/>
        <end position="105"/>
    </location>
</feature>
<dbReference type="PANTHER" id="PTHR24100">
    <property type="entry name" value="BUTYROPHILIN"/>
    <property type="match status" value="1"/>
</dbReference>
<dbReference type="EMBL" id="CATNWA010017761">
    <property type="protein sequence ID" value="CAI9602947.1"/>
    <property type="molecule type" value="Genomic_DNA"/>
</dbReference>
<proteinExistence type="predicted"/>
<dbReference type="InterPro" id="IPR013783">
    <property type="entry name" value="Ig-like_fold"/>
</dbReference>
<evidence type="ECO:0000313" key="6">
    <source>
        <dbReference type="Proteomes" id="UP001162483"/>
    </source>
</evidence>
<feature type="non-terminal residue" evidence="5">
    <location>
        <position position="1"/>
    </location>
</feature>
<dbReference type="InterPro" id="IPR050504">
    <property type="entry name" value="IgSF_BTN/MOG"/>
</dbReference>
<dbReference type="InterPro" id="IPR053896">
    <property type="entry name" value="BTN3A2-like_Ig-C"/>
</dbReference>
<comment type="caution">
    <text evidence="5">The sequence shown here is derived from an EMBL/GenBank/DDBJ whole genome shotgun (WGS) entry which is preliminary data.</text>
</comment>
<evidence type="ECO:0000256" key="1">
    <source>
        <dbReference type="ARBA" id="ARBA00004370"/>
    </source>
</evidence>
<evidence type="ECO:0000256" key="2">
    <source>
        <dbReference type="ARBA" id="ARBA00023136"/>
    </source>
</evidence>
<dbReference type="SMART" id="SM00409">
    <property type="entry name" value="IG"/>
    <property type="match status" value="1"/>
</dbReference>
<keyword evidence="6" id="KW-1185">Reference proteome</keyword>
<dbReference type="InterPro" id="IPR013106">
    <property type="entry name" value="Ig_V-set"/>
</dbReference>
<name>A0ABN9G408_9NEOB</name>
<dbReference type="Pfam" id="PF07686">
    <property type="entry name" value="V-set"/>
    <property type="match status" value="1"/>
</dbReference>
<dbReference type="Pfam" id="PF22705">
    <property type="entry name" value="C2-set_3"/>
    <property type="match status" value="1"/>
</dbReference>
<sequence length="201" mass="22784">VVASLYGTVILRCSFPFIRGLEGLVVVWEKTGPDKRGFIAHKYKDGRDNVKDQDLRYTGRTALSEDVSKGTLDLTLREVTFSDEGTYYCRAANKRRHGDQKVELTIGNLNAADSTVTVIHIDGKKRLKCMDIGVFRNPWVKWYDEQKTDLSQHGTRNVTDISNGRKKVESVLNMDVETNKHYFCVVKEGRLKRTARAVISG</sequence>
<dbReference type="InterPro" id="IPR003599">
    <property type="entry name" value="Ig_sub"/>
</dbReference>
<reference evidence="5" key="1">
    <citation type="submission" date="2023-05" db="EMBL/GenBank/DDBJ databases">
        <authorList>
            <person name="Stuckert A."/>
        </authorList>
    </citation>
    <scope>NUCLEOTIDE SEQUENCE</scope>
</reference>
<organism evidence="5 6">
    <name type="scientific">Staurois parvus</name>
    <dbReference type="NCBI Taxonomy" id="386267"/>
    <lineage>
        <taxon>Eukaryota</taxon>
        <taxon>Metazoa</taxon>
        <taxon>Chordata</taxon>
        <taxon>Craniata</taxon>
        <taxon>Vertebrata</taxon>
        <taxon>Euteleostomi</taxon>
        <taxon>Amphibia</taxon>
        <taxon>Batrachia</taxon>
        <taxon>Anura</taxon>
        <taxon>Neobatrachia</taxon>
        <taxon>Ranoidea</taxon>
        <taxon>Ranidae</taxon>
        <taxon>Staurois</taxon>
    </lineage>
</organism>
<dbReference type="InterPro" id="IPR007110">
    <property type="entry name" value="Ig-like_dom"/>
</dbReference>
<accession>A0ABN9G408</accession>
<dbReference type="PANTHER" id="PTHR24100:SF147">
    <property type="entry name" value="BUTYROPHILIN-LIKE 12"/>
    <property type="match status" value="1"/>
</dbReference>
<dbReference type="Proteomes" id="UP001162483">
    <property type="component" value="Unassembled WGS sequence"/>
</dbReference>
<gene>
    <name evidence="5" type="ORF">SPARVUS_LOCUS13238543</name>
</gene>
<dbReference type="PROSITE" id="PS50835">
    <property type="entry name" value="IG_LIKE"/>
    <property type="match status" value="1"/>
</dbReference>
<evidence type="ECO:0000313" key="5">
    <source>
        <dbReference type="EMBL" id="CAI9602947.1"/>
    </source>
</evidence>
<dbReference type="SMART" id="SM00406">
    <property type="entry name" value="IGv"/>
    <property type="match status" value="1"/>
</dbReference>
<protein>
    <recommendedName>
        <fullName evidence="4">Ig-like domain-containing protein</fullName>
    </recommendedName>
</protein>
<comment type="subcellular location">
    <subcellularLocation>
        <location evidence="1">Membrane</location>
    </subcellularLocation>
</comment>
<keyword evidence="2" id="KW-0472">Membrane</keyword>
<keyword evidence="3" id="KW-0393">Immunoglobulin domain</keyword>
<dbReference type="Gene3D" id="2.60.40.10">
    <property type="entry name" value="Immunoglobulins"/>
    <property type="match status" value="2"/>
</dbReference>
<evidence type="ECO:0000256" key="3">
    <source>
        <dbReference type="ARBA" id="ARBA00023319"/>
    </source>
</evidence>